<protein>
    <submittedName>
        <fullName evidence="2">Uncharacterized protein</fullName>
    </submittedName>
</protein>
<dbReference type="Pfam" id="PF14990">
    <property type="entry name" value="DUF4516"/>
    <property type="match status" value="1"/>
</dbReference>
<dbReference type="GO" id="GO:0005739">
    <property type="term" value="C:mitochondrion"/>
    <property type="evidence" value="ECO:0007669"/>
    <property type="project" value="GOC"/>
</dbReference>
<accession>A0AAD9LQL0</accession>
<feature type="transmembrane region" description="Helical" evidence="1">
    <location>
        <begin position="23"/>
        <end position="45"/>
    </location>
</feature>
<evidence type="ECO:0000256" key="1">
    <source>
        <dbReference type="SAM" id="Phobius"/>
    </source>
</evidence>
<dbReference type="GO" id="GO:0034551">
    <property type="term" value="P:mitochondrial respiratory chain complex III assembly"/>
    <property type="evidence" value="ECO:0007669"/>
    <property type="project" value="InterPro"/>
</dbReference>
<name>A0AAD9LQL0_9STRA</name>
<evidence type="ECO:0000313" key="3">
    <source>
        <dbReference type="Proteomes" id="UP001259832"/>
    </source>
</evidence>
<dbReference type="Proteomes" id="UP001259832">
    <property type="component" value="Unassembled WGS sequence"/>
</dbReference>
<dbReference type="InterPro" id="IPR027858">
    <property type="entry name" value="BRAWNIN"/>
</dbReference>
<reference evidence="2" key="1">
    <citation type="submission" date="2023-08" db="EMBL/GenBank/DDBJ databases">
        <title>Reference Genome Resource for the Citrus Pathogen Phytophthora citrophthora.</title>
        <authorList>
            <person name="Moller H."/>
            <person name="Coetzee B."/>
            <person name="Rose L.J."/>
            <person name="Van Niekerk J.M."/>
        </authorList>
    </citation>
    <scope>NUCLEOTIDE SEQUENCE</scope>
    <source>
        <strain evidence="2">STE-U-9442</strain>
    </source>
</reference>
<gene>
    <name evidence="2" type="ORF">P3T76_003299</name>
</gene>
<keyword evidence="3" id="KW-1185">Reference proteome</keyword>
<keyword evidence="1" id="KW-0472">Membrane</keyword>
<keyword evidence="1" id="KW-0812">Transmembrane</keyword>
<dbReference type="EMBL" id="JASMQC010000005">
    <property type="protein sequence ID" value="KAK1944766.1"/>
    <property type="molecule type" value="Genomic_DNA"/>
</dbReference>
<keyword evidence="1" id="KW-1133">Transmembrane helix</keyword>
<organism evidence="2 3">
    <name type="scientific">Phytophthora citrophthora</name>
    <dbReference type="NCBI Taxonomy" id="4793"/>
    <lineage>
        <taxon>Eukaryota</taxon>
        <taxon>Sar</taxon>
        <taxon>Stramenopiles</taxon>
        <taxon>Oomycota</taxon>
        <taxon>Peronosporomycetes</taxon>
        <taxon>Peronosporales</taxon>
        <taxon>Peronosporaceae</taxon>
        <taxon>Phytophthora</taxon>
    </lineage>
</organism>
<proteinExistence type="predicted"/>
<evidence type="ECO:0000313" key="2">
    <source>
        <dbReference type="EMBL" id="KAK1944766.1"/>
    </source>
</evidence>
<dbReference type="AlphaFoldDB" id="A0AAD9LQL0"/>
<comment type="caution">
    <text evidence="2">The sequence shown here is derived from an EMBL/GenBank/DDBJ whole genome shotgun (WGS) entry which is preliminary data.</text>
</comment>
<sequence>MAFILPQYYCERIVMARVTAKQYLILFTATLGSLFAGSSAMHAVLKPDLNTIVDLSEDNTKSKPKNSE</sequence>